<dbReference type="Proteomes" id="UP000326759">
    <property type="component" value="Unassembled WGS sequence"/>
</dbReference>
<feature type="domain" description="Cadherin" evidence="10">
    <location>
        <begin position="131"/>
        <end position="240"/>
    </location>
</feature>
<keyword evidence="3" id="KW-0677">Repeat</keyword>
<dbReference type="PROSITE" id="PS00232">
    <property type="entry name" value="CADHERIN_1"/>
    <property type="match status" value="2"/>
</dbReference>
<name>A0A5N5SU20_9CRUS</name>
<dbReference type="SUPFAM" id="SSF49313">
    <property type="entry name" value="Cadherin-like"/>
    <property type="match status" value="4"/>
</dbReference>
<dbReference type="InterPro" id="IPR020894">
    <property type="entry name" value="Cadherin_CS"/>
</dbReference>
<keyword evidence="2" id="KW-0812">Transmembrane</keyword>
<evidence type="ECO:0000256" key="2">
    <source>
        <dbReference type="ARBA" id="ARBA00022692"/>
    </source>
</evidence>
<dbReference type="AlphaFoldDB" id="A0A5N5SU20"/>
<reference evidence="11 12" key="1">
    <citation type="journal article" date="2019" name="PLoS Biol.">
        <title>Sex chromosomes control vertical transmission of feminizing Wolbachia symbionts in an isopod.</title>
        <authorList>
            <person name="Becking T."/>
            <person name="Chebbi M.A."/>
            <person name="Giraud I."/>
            <person name="Moumen B."/>
            <person name="Laverre T."/>
            <person name="Caubet Y."/>
            <person name="Peccoud J."/>
            <person name="Gilbert C."/>
            <person name="Cordaux R."/>
        </authorList>
    </citation>
    <scope>NUCLEOTIDE SEQUENCE [LARGE SCALE GENOMIC DNA]</scope>
    <source>
        <strain evidence="11">ANa2</strain>
        <tissue evidence="11">Whole body excluding digestive tract and cuticle</tissue>
    </source>
</reference>
<dbReference type="InterPro" id="IPR050174">
    <property type="entry name" value="Protocadherin/Cadherin-CA"/>
</dbReference>
<evidence type="ECO:0000256" key="9">
    <source>
        <dbReference type="SAM" id="SignalP"/>
    </source>
</evidence>
<keyword evidence="5" id="KW-1133">Transmembrane helix</keyword>
<dbReference type="PANTHER" id="PTHR24028:SF263">
    <property type="entry name" value="CADHERIN-RELATED FAMILY MEMBER 1"/>
    <property type="match status" value="1"/>
</dbReference>
<dbReference type="InterPro" id="IPR002126">
    <property type="entry name" value="Cadherin-like_dom"/>
</dbReference>
<evidence type="ECO:0000256" key="4">
    <source>
        <dbReference type="ARBA" id="ARBA00022837"/>
    </source>
</evidence>
<gene>
    <name evidence="11" type="primary">Cad87A</name>
    <name evidence="11" type="ORF">Anas_07420</name>
</gene>
<dbReference type="OrthoDB" id="9990384at2759"/>
<dbReference type="EMBL" id="SEYY01020617">
    <property type="protein sequence ID" value="KAB7497169.1"/>
    <property type="molecule type" value="Genomic_DNA"/>
</dbReference>
<dbReference type="Gene3D" id="2.60.40.60">
    <property type="entry name" value="Cadherins"/>
    <property type="match status" value="5"/>
</dbReference>
<evidence type="ECO:0000256" key="7">
    <source>
        <dbReference type="ARBA" id="ARBA00023180"/>
    </source>
</evidence>
<accession>A0A5N5SU20</accession>
<keyword evidence="6" id="KW-0472">Membrane</keyword>
<evidence type="ECO:0000313" key="12">
    <source>
        <dbReference type="Proteomes" id="UP000326759"/>
    </source>
</evidence>
<dbReference type="CDD" id="cd11304">
    <property type="entry name" value="Cadherin_repeat"/>
    <property type="match status" value="4"/>
</dbReference>
<comment type="caution">
    <text evidence="11">The sequence shown here is derived from an EMBL/GenBank/DDBJ whole genome shotgun (WGS) entry which is preliminary data.</text>
</comment>
<keyword evidence="9" id="KW-0732">Signal</keyword>
<dbReference type="GO" id="GO:0007156">
    <property type="term" value="P:homophilic cell adhesion via plasma membrane adhesion molecules"/>
    <property type="evidence" value="ECO:0007669"/>
    <property type="project" value="InterPro"/>
</dbReference>
<keyword evidence="7" id="KW-0325">Glycoprotein</keyword>
<feature type="domain" description="Cadherin" evidence="10">
    <location>
        <begin position="240"/>
        <end position="353"/>
    </location>
</feature>
<dbReference type="Pfam" id="PF00028">
    <property type="entry name" value="Cadherin"/>
    <property type="match status" value="3"/>
</dbReference>
<dbReference type="SMART" id="SM00112">
    <property type="entry name" value="CA"/>
    <property type="match status" value="4"/>
</dbReference>
<feature type="domain" description="Cadherin" evidence="10">
    <location>
        <begin position="354"/>
        <end position="461"/>
    </location>
</feature>
<feature type="chain" id="PRO_5024431762" evidence="9">
    <location>
        <begin position="24"/>
        <end position="472"/>
    </location>
</feature>
<feature type="signal peptide" evidence="9">
    <location>
        <begin position="1"/>
        <end position="23"/>
    </location>
</feature>
<dbReference type="GO" id="GO:0005509">
    <property type="term" value="F:calcium ion binding"/>
    <property type="evidence" value="ECO:0007669"/>
    <property type="project" value="UniProtKB-UniRule"/>
</dbReference>
<dbReference type="GO" id="GO:0005886">
    <property type="term" value="C:plasma membrane"/>
    <property type="evidence" value="ECO:0007669"/>
    <property type="project" value="InterPro"/>
</dbReference>
<feature type="domain" description="Cadherin" evidence="10">
    <location>
        <begin position="38"/>
        <end position="130"/>
    </location>
</feature>
<dbReference type="PRINTS" id="PR00205">
    <property type="entry name" value="CADHERIN"/>
</dbReference>
<organism evidence="11 12">
    <name type="scientific">Armadillidium nasatum</name>
    <dbReference type="NCBI Taxonomy" id="96803"/>
    <lineage>
        <taxon>Eukaryota</taxon>
        <taxon>Metazoa</taxon>
        <taxon>Ecdysozoa</taxon>
        <taxon>Arthropoda</taxon>
        <taxon>Crustacea</taxon>
        <taxon>Multicrustacea</taxon>
        <taxon>Malacostraca</taxon>
        <taxon>Eumalacostraca</taxon>
        <taxon>Peracarida</taxon>
        <taxon>Isopoda</taxon>
        <taxon>Oniscidea</taxon>
        <taxon>Crinocheta</taxon>
        <taxon>Armadillidiidae</taxon>
        <taxon>Armadillidium</taxon>
    </lineage>
</organism>
<evidence type="ECO:0000256" key="1">
    <source>
        <dbReference type="ARBA" id="ARBA00004167"/>
    </source>
</evidence>
<evidence type="ECO:0000256" key="8">
    <source>
        <dbReference type="PROSITE-ProRule" id="PRU00043"/>
    </source>
</evidence>
<protein>
    <submittedName>
        <fullName evidence="11">Cadherin-87A</fullName>
    </submittedName>
</protein>
<sequence>MYRIGWLNFVISCLLLKVDLTQGNLPPEFISDLSPPLVKENTPVGTPILTLAAKDHEGGRVRYGLQGSDSLQVDQNSGVVTITKPLDREEKDTLRLVVTAEDEVPGADNNIVRVPLEVVVLDVNDNPPIFSRNTYEVTVPEDASVGDNILKGIILSDVDQVGDVLSVACLDHEKPSQYFDIIPEETTSRSFKGSLVLKKPLSYSMKNLFNLSLVATDGENMVKTPLTIHVKDVQNTPPIFHGSKTGIISEDAPIGSLVMVLQAEDGDVGDPRSIMYELTKNSSGRFSLSPEGATGSTSVSLKVSRGGLDYENPNERKFILLVVAEESLTAQRLSSTATIIVSVTDTNDNPPTFAQEAYTALVSETAAEGTVVASIAASDLDTGRFGTDGIRYSLFGNGAERFVASDPDKTSRVKYSLVGGDPNKLFTIDENSGRIRVSDPKGLDISNMKQNELILTVEANDGSGFSFSQNSC</sequence>
<keyword evidence="4 8" id="KW-0106">Calcium</keyword>
<evidence type="ECO:0000259" key="10">
    <source>
        <dbReference type="PROSITE" id="PS50268"/>
    </source>
</evidence>
<proteinExistence type="predicted"/>
<evidence type="ECO:0000256" key="5">
    <source>
        <dbReference type="ARBA" id="ARBA00022989"/>
    </source>
</evidence>
<dbReference type="PANTHER" id="PTHR24028">
    <property type="entry name" value="CADHERIN-87A"/>
    <property type="match status" value="1"/>
</dbReference>
<evidence type="ECO:0000256" key="6">
    <source>
        <dbReference type="ARBA" id="ARBA00023136"/>
    </source>
</evidence>
<evidence type="ECO:0000313" key="11">
    <source>
        <dbReference type="EMBL" id="KAB7497169.1"/>
    </source>
</evidence>
<keyword evidence="12" id="KW-1185">Reference proteome</keyword>
<evidence type="ECO:0000256" key="3">
    <source>
        <dbReference type="ARBA" id="ARBA00022737"/>
    </source>
</evidence>
<dbReference type="PROSITE" id="PS50268">
    <property type="entry name" value="CADHERIN_2"/>
    <property type="match status" value="4"/>
</dbReference>
<comment type="subcellular location">
    <subcellularLocation>
        <location evidence="1">Membrane</location>
        <topology evidence="1">Single-pass membrane protein</topology>
    </subcellularLocation>
</comment>
<dbReference type="InterPro" id="IPR015919">
    <property type="entry name" value="Cadherin-like_sf"/>
</dbReference>